<sequence>MSVSTDFRKTTALVGVILVATTLGADAYTVSRCSALQDGAYRTVLLIEANGRQHMHFVGQDGLTRSIAYDEGRALSWAAERYGASSSWAMASDCVLRAVRGPAGAGTDLDDDDSGSGYMGG</sequence>
<reference evidence="2 3" key="1">
    <citation type="submission" date="2020-04" db="EMBL/GenBank/DDBJ databases">
        <authorList>
            <person name="Yoon J."/>
        </authorList>
    </citation>
    <scope>NUCLEOTIDE SEQUENCE [LARGE SCALE GENOMIC DNA]</scope>
    <source>
        <strain evidence="2 3">KMU-115</strain>
    </source>
</reference>
<comment type="caution">
    <text evidence="2">The sequence shown here is derived from an EMBL/GenBank/DDBJ whole genome shotgun (WGS) entry which is preliminary data.</text>
</comment>
<evidence type="ECO:0000313" key="2">
    <source>
        <dbReference type="EMBL" id="NKX45955.1"/>
    </source>
</evidence>
<evidence type="ECO:0000313" key="3">
    <source>
        <dbReference type="Proteomes" id="UP000526408"/>
    </source>
</evidence>
<feature type="region of interest" description="Disordered" evidence="1">
    <location>
        <begin position="102"/>
        <end position="121"/>
    </location>
</feature>
<accession>A0A7X6K071</accession>
<dbReference type="RefSeq" id="WP_168624326.1">
    <property type="nucleotide sequence ID" value="NZ_JAAZQQ010000005.1"/>
</dbReference>
<dbReference type="EMBL" id="JAAZQQ010000005">
    <property type="protein sequence ID" value="NKX45955.1"/>
    <property type="molecule type" value="Genomic_DNA"/>
</dbReference>
<dbReference type="Proteomes" id="UP000526408">
    <property type="component" value="Unassembled WGS sequence"/>
</dbReference>
<evidence type="ECO:0000256" key="1">
    <source>
        <dbReference type="SAM" id="MobiDB-lite"/>
    </source>
</evidence>
<keyword evidence="3" id="KW-1185">Reference proteome</keyword>
<gene>
    <name evidence="2" type="ORF">HCU73_15275</name>
</gene>
<protein>
    <submittedName>
        <fullName evidence="2">Uncharacterized protein</fullName>
    </submittedName>
</protein>
<proteinExistence type="predicted"/>
<organism evidence="2 3">
    <name type="scientific">Roseicyclus persicicus</name>
    <dbReference type="NCBI Taxonomy" id="2650661"/>
    <lineage>
        <taxon>Bacteria</taxon>
        <taxon>Pseudomonadati</taxon>
        <taxon>Pseudomonadota</taxon>
        <taxon>Alphaproteobacteria</taxon>
        <taxon>Rhodobacterales</taxon>
        <taxon>Roseobacteraceae</taxon>
        <taxon>Roseicyclus</taxon>
    </lineage>
</organism>
<name>A0A7X6K071_9RHOB</name>
<dbReference type="AlphaFoldDB" id="A0A7X6K071"/>